<dbReference type="InterPro" id="IPR046093">
    <property type="entry name" value="DUF6111"/>
</dbReference>
<keyword evidence="1" id="KW-0472">Membrane</keyword>
<protein>
    <submittedName>
        <fullName evidence="2">Uncharacterized protein</fullName>
    </submittedName>
</protein>
<sequence>MIRLAAIEIALFLSPFLVFALILAARRRTLSTELFRSEAPIVGLSIVGLILVAAAMLGLVAFGGGKPEGVYVPDRFENGVLIPGQFR</sequence>
<evidence type="ECO:0000313" key="3">
    <source>
        <dbReference type="Proteomes" id="UP000292781"/>
    </source>
</evidence>
<dbReference type="Pfam" id="PF19606">
    <property type="entry name" value="DUF6111"/>
    <property type="match status" value="1"/>
</dbReference>
<keyword evidence="3" id="KW-1185">Reference proteome</keyword>
<reference evidence="2 3" key="1">
    <citation type="submission" date="2019-02" db="EMBL/GenBank/DDBJ databases">
        <title>Siculibacillus lacustris gen. nov., sp. nov., a new rosette-forming bacterium isolated from a freshwater crater lake (Lake St. Ana, Romania).</title>
        <authorList>
            <person name="Felfoldi T."/>
            <person name="Marton Z."/>
            <person name="Szabo A."/>
            <person name="Mentes A."/>
            <person name="Boka K."/>
            <person name="Marialigeti K."/>
            <person name="Mathe I."/>
            <person name="Koncz M."/>
            <person name="Schumann P."/>
            <person name="Toth E."/>
        </authorList>
    </citation>
    <scope>NUCLEOTIDE SEQUENCE [LARGE SCALE GENOMIC DNA]</scope>
    <source>
        <strain evidence="2 3">SA-279</strain>
    </source>
</reference>
<comment type="caution">
    <text evidence="2">The sequence shown here is derived from an EMBL/GenBank/DDBJ whole genome shotgun (WGS) entry which is preliminary data.</text>
</comment>
<accession>A0A4Q9VRC4</accession>
<dbReference type="Proteomes" id="UP000292781">
    <property type="component" value="Unassembled WGS sequence"/>
</dbReference>
<organism evidence="2 3">
    <name type="scientific">Siculibacillus lacustris</name>
    <dbReference type="NCBI Taxonomy" id="1549641"/>
    <lineage>
        <taxon>Bacteria</taxon>
        <taxon>Pseudomonadati</taxon>
        <taxon>Pseudomonadota</taxon>
        <taxon>Alphaproteobacteria</taxon>
        <taxon>Hyphomicrobiales</taxon>
        <taxon>Ancalomicrobiaceae</taxon>
        <taxon>Siculibacillus</taxon>
    </lineage>
</organism>
<dbReference type="RefSeq" id="WP_131309767.1">
    <property type="nucleotide sequence ID" value="NZ_SJFN01000015.1"/>
</dbReference>
<dbReference type="EMBL" id="SJFN01000015">
    <property type="protein sequence ID" value="TBW37429.1"/>
    <property type="molecule type" value="Genomic_DNA"/>
</dbReference>
<gene>
    <name evidence="2" type="ORF">EYW49_11785</name>
</gene>
<proteinExistence type="predicted"/>
<feature type="transmembrane region" description="Helical" evidence="1">
    <location>
        <begin position="40"/>
        <end position="62"/>
    </location>
</feature>
<keyword evidence="1" id="KW-0812">Transmembrane</keyword>
<keyword evidence="1" id="KW-1133">Transmembrane helix</keyword>
<name>A0A4Q9VRC4_9HYPH</name>
<evidence type="ECO:0000313" key="2">
    <source>
        <dbReference type="EMBL" id="TBW37429.1"/>
    </source>
</evidence>
<evidence type="ECO:0000256" key="1">
    <source>
        <dbReference type="SAM" id="Phobius"/>
    </source>
</evidence>
<dbReference type="OrthoDB" id="7366326at2"/>
<dbReference type="AlphaFoldDB" id="A0A4Q9VRC4"/>